<organism evidence="1 2">
    <name type="scientific">Cichorium intybus</name>
    <name type="common">Chicory</name>
    <dbReference type="NCBI Taxonomy" id="13427"/>
    <lineage>
        <taxon>Eukaryota</taxon>
        <taxon>Viridiplantae</taxon>
        <taxon>Streptophyta</taxon>
        <taxon>Embryophyta</taxon>
        <taxon>Tracheophyta</taxon>
        <taxon>Spermatophyta</taxon>
        <taxon>Magnoliopsida</taxon>
        <taxon>eudicotyledons</taxon>
        <taxon>Gunneridae</taxon>
        <taxon>Pentapetalae</taxon>
        <taxon>asterids</taxon>
        <taxon>campanulids</taxon>
        <taxon>Asterales</taxon>
        <taxon>Asteraceae</taxon>
        <taxon>Cichorioideae</taxon>
        <taxon>Cichorieae</taxon>
        <taxon>Cichoriinae</taxon>
        <taxon>Cichorium</taxon>
    </lineage>
</organism>
<dbReference type="EMBL" id="CM042015">
    <property type="protein sequence ID" value="KAI3710596.1"/>
    <property type="molecule type" value="Genomic_DNA"/>
</dbReference>
<name>A0ACB9ALH5_CICIN</name>
<evidence type="ECO:0000313" key="2">
    <source>
        <dbReference type="Proteomes" id="UP001055811"/>
    </source>
</evidence>
<proteinExistence type="predicted"/>
<keyword evidence="2" id="KW-1185">Reference proteome</keyword>
<sequence>MSNSVFLKNSIWLNKNPVIPGCTFFLSLGLAAARLDSPTPLKVGLTHHPQEVLNSPDFGKVKTKSLLGKSKIVKRNETNGTERRVQWTDVSGGELFMVREFEPSEHSGSDVEFGNGNERISSCRFNRRAFQESCRMPFPGSFCIDNHVNATCLKACQWVIAPHELPIQAGYVVSVFLVNHTVLALSEQRI</sequence>
<protein>
    <submittedName>
        <fullName evidence="1">Uncharacterized protein</fullName>
    </submittedName>
</protein>
<dbReference type="Proteomes" id="UP001055811">
    <property type="component" value="Linkage Group LG07"/>
</dbReference>
<accession>A0ACB9ALH5</accession>
<gene>
    <name evidence="1" type="ORF">L2E82_40381</name>
</gene>
<evidence type="ECO:0000313" key="1">
    <source>
        <dbReference type="EMBL" id="KAI3710596.1"/>
    </source>
</evidence>
<reference evidence="2" key="1">
    <citation type="journal article" date="2022" name="Mol. Ecol. Resour.">
        <title>The genomes of chicory, endive, great burdock and yacon provide insights into Asteraceae palaeo-polyploidization history and plant inulin production.</title>
        <authorList>
            <person name="Fan W."/>
            <person name="Wang S."/>
            <person name="Wang H."/>
            <person name="Wang A."/>
            <person name="Jiang F."/>
            <person name="Liu H."/>
            <person name="Zhao H."/>
            <person name="Xu D."/>
            <person name="Zhang Y."/>
        </authorList>
    </citation>
    <scope>NUCLEOTIDE SEQUENCE [LARGE SCALE GENOMIC DNA]</scope>
    <source>
        <strain evidence="2">cv. Punajuju</strain>
    </source>
</reference>
<reference evidence="1 2" key="2">
    <citation type="journal article" date="2022" name="Mol. Ecol. Resour.">
        <title>The genomes of chicory, endive, great burdock and yacon provide insights into Asteraceae paleo-polyploidization history and plant inulin production.</title>
        <authorList>
            <person name="Fan W."/>
            <person name="Wang S."/>
            <person name="Wang H."/>
            <person name="Wang A."/>
            <person name="Jiang F."/>
            <person name="Liu H."/>
            <person name="Zhao H."/>
            <person name="Xu D."/>
            <person name="Zhang Y."/>
        </authorList>
    </citation>
    <scope>NUCLEOTIDE SEQUENCE [LARGE SCALE GENOMIC DNA]</scope>
    <source>
        <strain evidence="2">cv. Punajuju</strain>
        <tissue evidence="1">Leaves</tissue>
    </source>
</reference>
<comment type="caution">
    <text evidence="1">The sequence shown here is derived from an EMBL/GenBank/DDBJ whole genome shotgun (WGS) entry which is preliminary data.</text>
</comment>